<dbReference type="SMART" id="SM00499">
    <property type="entry name" value="AAI"/>
    <property type="match status" value="1"/>
</dbReference>
<comment type="subcellular location">
    <subcellularLocation>
        <location evidence="1">Secreted</location>
    </subcellularLocation>
</comment>
<dbReference type="PANTHER" id="PTHR35501:SF3">
    <property type="entry name" value="PROTEIN YY1"/>
    <property type="match status" value="1"/>
</dbReference>
<dbReference type="SUPFAM" id="SSF47699">
    <property type="entry name" value="Bifunctional inhibitor/lipid-transfer protein/seed storage 2S albumin"/>
    <property type="match status" value="1"/>
</dbReference>
<sequence length="106" mass="11060">MKNQQEIMVSLKSLVSLSSRSAAVALLVLVVSVAVQTHTTNAQSCPTELTSLNVCAPFVVPGAAVANPSIDCCNALQSVHHDCLCSTLRIASRLPSQCNLPPLTCA</sequence>
<dbReference type="EMBL" id="JABFAC010000007">
    <property type="protein sequence ID" value="MBA0616699.1"/>
    <property type="molecule type" value="Genomic_DNA"/>
</dbReference>
<proteinExistence type="inferred from homology"/>
<organism evidence="5 6">
    <name type="scientific">Gossypium davidsonii</name>
    <name type="common">Davidson's cotton</name>
    <name type="synonym">Gossypium klotzschianum subsp. davidsonii</name>
    <dbReference type="NCBI Taxonomy" id="34287"/>
    <lineage>
        <taxon>Eukaryota</taxon>
        <taxon>Viridiplantae</taxon>
        <taxon>Streptophyta</taxon>
        <taxon>Embryophyta</taxon>
        <taxon>Tracheophyta</taxon>
        <taxon>Spermatophyta</taxon>
        <taxon>Magnoliopsida</taxon>
        <taxon>eudicotyledons</taxon>
        <taxon>Gunneridae</taxon>
        <taxon>Pentapetalae</taxon>
        <taxon>rosids</taxon>
        <taxon>malvids</taxon>
        <taxon>Malvales</taxon>
        <taxon>Malvaceae</taxon>
        <taxon>Malvoideae</taxon>
        <taxon>Gossypium</taxon>
    </lineage>
</organism>
<comment type="caution">
    <text evidence="5">The sequence shown here is derived from an EMBL/GenBank/DDBJ whole genome shotgun (WGS) entry which is preliminary data.</text>
</comment>
<evidence type="ECO:0000256" key="1">
    <source>
        <dbReference type="ARBA" id="ARBA00004613"/>
    </source>
</evidence>
<dbReference type="InterPro" id="IPR016140">
    <property type="entry name" value="Bifunc_inhib/LTP/seed_store"/>
</dbReference>
<name>A0A7J8RSC4_GOSDV</name>
<comment type="similarity">
    <text evidence="3">Belongs to the A9/FIL1 family.</text>
</comment>
<keyword evidence="2" id="KW-0964">Secreted</keyword>
<dbReference type="AlphaFoldDB" id="A0A7J8RSC4"/>
<gene>
    <name evidence="5" type="ORF">Godav_026198</name>
</gene>
<dbReference type="Proteomes" id="UP000593561">
    <property type="component" value="Unassembled WGS sequence"/>
</dbReference>
<dbReference type="PANTHER" id="PTHR35501">
    <property type="entry name" value="PROTEIN YY1"/>
    <property type="match status" value="1"/>
</dbReference>
<evidence type="ECO:0000313" key="5">
    <source>
        <dbReference type="EMBL" id="MBA0616699.1"/>
    </source>
</evidence>
<dbReference type="InterPro" id="IPR036312">
    <property type="entry name" value="Bifun_inhib/LTP/seed_sf"/>
</dbReference>
<dbReference type="GO" id="GO:0005576">
    <property type="term" value="C:extracellular region"/>
    <property type="evidence" value="ECO:0007669"/>
    <property type="project" value="UniProtKB-SubCell"/>
</dbReference>
<evidence type="ECO:0000313" key="6">
    <source>
        <dbReference type="Proteomes" id="UP000593561"/>
    </source>
</evidence>
<protein>
    <recommendedName>
        <fullName evidence="4">Bifunctional inhibitor/plant lipid transfer protein/seed storage helical domain-containing protein</fullName>
    </recommendedName>
</protein>
<evidence type="ECO:0000256" key="3">
    <source>
        <dbReference type="ARBA" id="ARBA00038300"/>
    </source>
</evidence>
<feature type="domain" description="Bifunctional inhibitor/plant lipid transfer protein/seed storage helical" evidence="4">
    <location>
        <begin position="45"/>
        <end position="105"/>
    </location>
</feature>
<reference evidence="5 6" key="1">
    <citation type="journal article" date="2019" name="Genome Biol. Evol.">
        <title>Insights into the evolution of the New World diploid cottons (Gossypium, subgenus Houzingenia) based on genome sequencing.</title>
        <authorList>
            <person name="Grover C.E."/>
            <person name="Arick M.A. 2nd"/>
            <person name="Thrash A."/>
            <person name="Conover J.L."/>
            <person name="Sanders W.S."/>
            <person name="Peterson D.G."/>
            <person name="Frelichowski J.E."/>
            <person name="Scheffler J.A."/>
            <person name="Scheffler B.E."/>
            <person name="Wendel J.F."/>
        </authorList>
    </citation>
    <scope>NUCLEOTIDE SEQUENCE [LARGE SCALE GENOMIC DNA]</scope>
    <source>
        <strain evidence="5">27</strain>
        <tissue evidence="5">Leaf</tissue>
    </source>
</reference>
<keyword evidence="6" id="KW-1185">Reference proteome</keyword>
<evidence type="ECO:0000256" key="2">
    <source>
        <dbReference type="ARBA" id="ARBA00022525"/>
    </source>
</evidence>
<dbReference type="Pfam" id="PF14368">
    <property type="entry name" value="LTP_2"/>
    <property type="match status" value="1"/>
</dbReference>
<evidence type="ECO:0000259" key="4">
    <source>
        <dbReference type="SMART" id="SM00499"/>
    </source>
</evidence>
<accession>A0A7J8RSC4</accession>
<dbReference type="Gene3D" id="1.10.110.10">
    <property type="entry name" value="Plant lipid-transfer and hydrophobic proteins"/>
    <property type="match status" value="1"/>
</dbReference>